<evidence type="ECO:0000313" key="3">
    <source>
        <dbReference type="Proteomes" id="UP000790347"/>
    </source>
</evidence>
<feature type="compositionally biased region" description="Low complexity" evidence="1">
    <location>
        <begin position="133"/>
        <end position="156"/>
    </location>
</feature>
<proteinExistence type="predicted"/>
<feature type="region of interest" description="Disordered" evidence="1">
    <location>
        <begin position="323"/>
        <end position="362"/>
    </location>
</feature>
<feature type="compositionally biased region" description="Low complexity" evidence="1">
    <location>
        <begin position="237"/>
        <end position="250"/>
    </location>
</feature>
<feature type="compositionally biased region" description="Basic residues" evidence="1">
    <location>
        <begin position="157"/>
        <end position="166"/>
    </location>
</feature>
<dbReference type="AlphaFoldDB" id="A0A922HWF6"/>
<evidence type="ECO:0000313" key="2">
    <source>
        <dbReference type="EMBL" id="KAH9515934.1"/>
    </source>
</evidence>
<name>A0A922HWF6_DERFA</name>
<feature type="compositionally biased region" description="Polar residues" evidence="1">
    <location>
        <begin position="323"/>
        <end position="342"/>
    </location>
</feature>
<comment type="caution">
    <text evidence="2">The sequence shown here is derived from an EMBL/GenBank/DDBJ whole genome shotgun (WGS) entry which is preliminary data.</text>
</comment>
<sequence>MTEKNELLSTYNGIFAAFLEMSKSSFSSTSKIRRGITSRKSNYSPLKETFDPSDRMMIKSNRGKRRTGTRKKQAKTTSRPSLVKRKIKQKGKMKKHLSKFRISTIKRKRRSIAAKYSRISSKSSPKSSRRSRQSLSSSTPSTIYQSPVMKVKTMTKTSKRRGRGRRSLSTGSIKMKMTTAKSKRPSRKQPSRRSLSSKISMSKRRSQSKALIRKNRVGFKYFLSPKVMKMMKEFEPSSPSSLSKSSSISGRKGKGRRSGGGMLNSSNSFLLYKLPPEERQELFEMADELINDSFIDDNSDIDQLFSELNAALPKVFGHRARSNTVSGSNVSIGDQQQQQLNDSRIKTKKKSSSQSSIKNIGK</sequence>
<protein>
    <submittedName>
        <fullName evidence="2">Uncharacterized protein</fullName>
    </submittedName>
</protein>
<dbReference type="EMBL" id="ASGP02000003">
    <property type="protein sequence ID" value="KAH9515934.1"/>
    <property type="molecule type" value="Genomic_DNA"/>
</dbReference>
<dbReference type="Proteomes" id="UP000790347">
    <property type="component" value="Unassembled WGS sequence"/>
</dbReference>
<reference evidence="2" key="2">
    <citation type="journal article" date="2022" name="Res Sq">
        <title>Comparative Genomics Reveals Insights into the Divergent Evolution of Astigmatic Mites and Household Pest Adaptations.</title>
        <authorList>
            <person name="Xiong Q."/>
            <person name="Wan A.T.-Y."/>
            <person name="Liu X.-Y."/>
            <person name="Fung C.S.-H."/>
            <person name="Xiao X."/>
            <person name="Malainual N."/>
            <person name="Hou J."/>
            <person name="Wang L."/>
            <person name="Wang M."/>
            <person name="Yang K."/>
            <person name="Cui Y."/>
            <person name="Leung E."/>
            <person name="Nong W."/>
            <person name="Shin S.-K."/>
            <person name="Au S."/>
            <person name="Jeong K.Y."/>
            <person name="Chew F.T."/>
            <person name="Hui J."/>
            <person name="Leung T.F."/>
            <person name="Tungtrongchitr A."/>
            <person name="Zhong N."/>
            <person name="Liu Z."/>
            <person name="Tsui S."/>
        </authorList>
    </citation>
    <scope>NUCLEOTIDE SEQUENCE</scope>
    <source>
        <strain evidence="2">Derf</strain>
        <tissue evidence="2">Whole organism</tissue>
    </source>
</reference>
<evidence type="ECO:0000256" key="1">
    <source>
        <dbReference type="SAM" id="MobiDB-lite"/>
    </source>
</evidence>
<feature type="compositionally biased region" description="Basic residues" evidence="1">
    <location>
        <begin position="201"/>
        <end position="210"/>
    </location>
</feature>
<feature type="compositionally biased region" description="Basic residues" evidence="1">
    <location>
        <begin position="82"/>
        <end position="112"/>
    </location>
</feature>
<keyword evidence="3" id="KW-1185">Reference proteome</keyword>
<feature type="region of interest" description="Disordered" evidence="1">
    <location>
        <begin position="25"/>
        <end position="210"/>
    </location>
</feature>
<feature type="compositionally biased region" description="Basic residues" evidence="1">
    <location>
        <begin position="181"/>
        <end position="191"/>
    </location>
</feature>
<feature type="compositionally biased region" description="Basic and acidic residues" evidence="1">
    <location>
        <begin position="48"/>
        <end position="57"/>
    </location>
</feature>
<feature type="compositionally biased region" description="Basic residues" evidence="1">
    <location>
        <begin position="61"/>
        <end position="74"/>
    </location>
</feature>
<feature type="compositionally biased region" description="Low complexity" evidence="1">
    <location>
        <begin position="113"/>
        <end position="126"/>
    </location>
</feature>
<gene>
    <name evidence="2" type="ORF">DERF_006706</name>
</gene>
<accession>A0A922HWF6</accession>
<feature type="region of interest" description="Disordered" evidence="1">
    <location>
        <begin position="234"/>
        <end position="266"/>
    </location>
</feature>
<organism evidence="2 3">
    <name type="scientific">Dermatophagoides farinae</name>
    <name type="common">American house dust mite</name>
    <dbReference type="NCBI Taxonomy" id="6954"/>
    <lineage>
        <taxon>Eukaryota</taxon>
        <taxon>Metazoa</taxon>
        <taxon>Ecdysozoa</taxon>
        <taxon>Arthropoda</taxon>
        <taxon>Chelicerata</taxon>
        <taxon>Arachnida</taxon>
        <taxon>Acari</taxon>
        <taxon>Acariformes</taxon>
        <taxon>Sarcoptiformes</taxon>
        <taxon>Astigmata</taxon>
        <taxon>Psoroptidia</taxon>
        <taxon>Analgoidea</taxon>
        <taxon>Pyroglyphidae</taxon>
        <taxon>Dermatophagoidinae</taxon>
        <taxon>Dermatophagoides</taxon>
    </lineage>
</organism>
<feature type="compositionally biased region" description="Low complexity" evidence="1">
    <location>
        <begin position="352"/>
        <end position="362"/>
    </location>
</feature>
<reference evidence="2" key="1">
    <citation type="submission" date="2013-05" db="EMBL/GenBank/DDBJ databases">
        <authorList>
            <person name="Yim A.K.Y."/>
            <person name="Chan T.F."/>
            <person name="Ji K.M."/>
            <person name="Liu X.Y."/>
            <person name="Zhou J.W."/>
            <person name="Li R.Q."/>
            <person name="Yang K.Y."/>
            <person name="Li J."/>
            <person name="Li M."/>
            <person name="Law P.T.W."/>
            <person name="Wu Y.L."/>
            <person name="Cai Z.L."/>
            <person name="Qin H."/>
            <person name="Bao Y."/>
            <person name="Leung R.K.K."/>
            <person name="Ng P.K.S."/>
            <person name="Zou J."/>
            <person name="Zhong X.J."/>
            <person name="Ran P.X."/>
            <person name="Zhong N.S."/>
            <person name="Liu Z.G."/>
            <person name="Tsui S.K.W."/>
        </authorList>
    </citation>
    <scope>NUCLEOTIDE SEQUENCE</scope>
    <source>
        <strain evidence="2">Derf</strain>
        <tissue evidence="2">Whole organism</tissue>
    </source>
</reference>